<feature type="compositionally biased region" description="Basic and acidic residues" evidence="2">
    <location>
        <begin position="226"/>
        <end position="248"/>
    </location>
</feature>
<keyword evidence="5" id="KW-1185">Reference proteome</keyword>
<dbReference type="KEGG" id="dbr:Deba_1352"/>
<evidence type="ECO:0000256" key="2">
    <source>
        <dbReference type="SAM" id="MobiDB-lite"/>
    </source>
</evidence>
<organism evidence="4 5">
    <name type="scientific">Desulfarculus baarsii (strain ATCC 33931 / DSM 2075 / LMG 7858 / VKM B-1802 / 2st14)</name>
    <dbReference type="NCBI Taxonomy" id="644282"/>
    <lineage>
        <taxon>Bacteria</taxon>
        <taxon>Pseudomonadati</taxon>
        <taxon>Thermodesulfobacteriota</taxon>
        <taxon>Desulfarculia</taxon>
        <taxon>Desulfarculales</taxon>
        <taxon>Desulfarculaceae</taxon>
        <taxon>Desulfarculus</taxon>
    </lineage>
</organism>
<feature type="domain" description="CRISPR type III-associated protein" evidence="3">
    <location>
        <begin position="12"/>
        <end position="209"/>
    </location>
</feature>
<gene>
    <name evidence="4" type="ordered locus">Deba_1352</name>
</gene>
<evidence type="ECO:0000313" key="5">
    <source>
        <dbReference type="Proteomes" id="UP000009047"/>
    </source>
</evidence>
<proteinExistence type="predicted"/>
<dbReference type="EMBL" id="CP002085">
    <property type="protein sequence ID" value="ADK84720.1"/>
    <property type="molecule type" value="Genomic_DNA"/>
</dbReference>
<dbReference type="GO" id="GO:0051607">
    <property type="term" value="P:defense response to virus"/>
    <property type="evidence" value="ECO:0007669"/>
    <property type="project" value="UniProtKB-KW"/>
</dbReference>
<dbReference type="PANTHER" id="PTHR35579">
    <property type="entry name" value="CRISPR SYSTEM CMS ENDORIBONUCLEASE CSM3"/>
    <property type="match status" value="1"/>
</dbReference>
<dbReference type="HOGENOM" id="CLU_359332_0_0_7"/>
<evidence type="ECO:0000256" key="1">
    <source>
        <dbReference type="ARBA" id="ARBA00023118"/>
    </source>
</evidence>
<reference evidence="4 5" key="1">
    <citation type="journal article" date="2010" name="Stand. Genomic Sci.">
        <title>Complete genome sequence of Desulfarculus baarsii type strain (2st14).</title>
        <authorList>
            <person name="Sun H."/>
            <person name="Spring S."/>
            <person name="Lapidus A."/>
            <person name="Davenport K."/>
            <person name="Del Rio T.G."/>
            <person name="Tice H."/>
            <person name="Nolan M."/>
            <person name="Copeland A."/>
            <person name="Cheng J.F."/>
            <person name="Lucas S."/>
            <person name="Tapia R."/>
            <person name="Goodwin L."/>
            <person name="Pitluck S."/>
            <person name="Ivanova N."/>
            <person name="Pagani I."/>
            <person name="Mavromatis K."/>
            <person name="Ovchinnikova G."/>
            <person name="Pati A."/>
            <person name="Chen A."/>
            <person name="Palaniappan K."/>
            <person name="Hauser L."/>
            <person name="Chang Y.J."/>
            <person name="Jeffries C.D."/>
            <person name="Detter J.C."/>
            <person name="Han C."/>
            <person name="Rohde M."/>
            <person name="Brambilla E."/>
            <person name="Goker M."/>
            <person name="Woyke T."/>
            <person name="Bristow J."/>
            <person name="Eisen J.A."/>
            <person name="Markowitz V."/>
            <person name="Hugenholtz P."/>
            <person name="Kyrpides N.C."/>
            <person name="Klenk H.P."/>
            <person name="Land M."/>
        </authorList>
    </citation>
    <scope>NUCLEOTIDE SEQUENCE [LARGE SCALE GENOMIC DNA]</scope>
    <source>
        <strain evidence="5">ATCC 33931 / DSM 2075 / LMG 7858 / VKM B-1802 / 2st14</strain>
    </source>
</reference>
<sequence>MNNDCKLIIRMDSDWRVGLGAGGEGGADRQVLRDHDGLPYLPAKTVTGLWRDGCEMVAQALDDIANRACGDDDDKQTGWRGAVADIFGAQPPDWGDVAQELDAQAASPARLSVRPARFSPELCAAVAHKPALRAAFCFLQPGVKIDSDSGRAQDNHLYFSETARAGAELTAKLELGEGLGEKHLALLWAGAKAVRRIGGDRRRGKGRCRLELRGAVWDDPSKRWRDLLDPENPPERLIQHTPKHPDDRPADDDERCPEATAQAGGWQALDYRLEANTPLVAVQTVAGNVVKSLDYVPGTMLLGHLGQALRAATGQDPDKGDMAVRRWIADGRVALTNAYPEVDGQPSLPAPMAFERPTEDAADCAITVRNSLLASSGDAGARGEDGGTPGDVVKQYKALRGGYVAQDDAGETFYHQPSLGLNMHNTIEDQRQRPSQQVGGLYAYQHIRAGARLRGQIRLAPELADIATDQTKRQKLREALNKSIRVGRSKKDDYGQAQFTLLDDAPSEAVVGLGAPNESADGKLVVWLLSDLLARDELLAFGGHPDGLAKALEAELGVTLELDEAEKTPSCRGRHQRRDGFQVNWGLPAPSLVGLAAGSCFRFKKVEGQWRPEDLQRLAMSGLGARRAEGFGQVALNPSFLRDAPPQLKRGEKADAAGGSPDEASSPLAKNDRDDKEFAYLRQAEEAAWRAAVNRAALAVAYQKKPLGECWPTKGVLGDLRAHLVAGADDKPLKRLYLWLNHEGKEPKLPDGVLKKLRGYRQNDGPIWGDLGLGDDALEKITATAGGVNELKKQLGPWAVRATLLCICRVLQGREDASKAQNKGGAR</sequence>
<dbReference type="CDD" id="cd09726">
    <property type="entry name" value="RAMP_I_III"/>
    <property type="match status" value="1"/>
</dbReference>
<dbReference type="PANTHER" id="PTHR35579:SF3">
    <property type="entry name" value="CRISPR SYSTEM CMS ENDORIBONUCLEASE CSM3"/>
    <property type="match status" value="1"/>
</dbReference>
<dbReference type="Pfam" id="PF03787">
    <property type="entry name" value="RAMPs"/>
    <property type="match status" value="1"/>
</dbReference>
<feature type="region of interest" description="Disordered" evidence="2">
    <location>
        <begin position="226"/>
        <end position="261"/>
    </location>
</feature>
<dbReference type="RefSeq" id="WP_013258173.1">
    <property type="nucleotide sequence ID" value="NC_014365.1"/>
</dbReference>
<name>E1QGM7_DESB2</name>
<keyword evidence="1" id="KW-0051">Antiviral defense</keyword>
<dbReference type="InterPro" id="IPR052216">
    <property type="entry name" value="CRISPR_Csm3_endoribonuclease"/>
</dbReference>
<protein>
    <recommendedName>
        <fullName evidence="3">CRISPR type III-associated protein domain-containing protein</fullName>
    </recommendedName>
</protein>
<evidence type="ECO:0000313" key="4">
    <source>
        <dbReference type="EMBL" id="ADK84720.1"/>
    </source>
</evidence>
<dbReference type="STRING" id="644282.Deba_1352"/>
<feature type="region of interest" description="Disordered" evidence="2">
    <location>
        <begin position="641"/>
        <end position="672"/>
    </location>
</feature>
<dbReference type="InterPro" id="IPR005537">
    <property type="entry name" value="RAMP_III_fam"/>
</dbReference>
<dbReference type="AlphaFoldDB" id="E1QGM7"/>
<evidence type="ECO:0000259" key="3">
    <source>
        <dbReference type="Pfam" id="PF03787"/>
    </source>
</evidence>
<dbReference type="Proteomes" id="UP000009047">
    <property type="component" value="Chromosome"/>
</dbReference>
<dbReference type="eggNOG" id="COG1337">
    <property type="taxonomic scope" value="Bacteria"/>
</dbReference>
<accession>E1QGM7</accession>